<feature type="region of interest" description="Disordered" evidence="2">
    <location>
        <begin position="162"/>
        <end position="191"/>
    </location>
</feature>
<evidence type="ECO:0000313" key="5">
    <source>
        <dbReference type="Proteomes" id="UP000467840"/>
    </source>
</evidence>
<gene>
    <name evidence="4" type="ORF">GH714_017486</name>
</gene>
<dbReference type="Pfam" id="PF10358">
    <property type="entry name" value="NT-C2"/>
    <property type="match status" value="1"/>
</dbReference>
<dbReference type="PROSITE" id="PS51840">
    <property type="entry name" value="C2_NT"/>
    <property type="match status" value="1"/>
</dbReference>
<evidence type="ECO:0000259" key="3">
    <source>
        <dbReference type="PROSITE" id="PS51840"/>
    </source>
</evidence>
<dbReference type="PANTHER" id="PTHR31344">
    <property type="entry name" value="NUCLEAR PORE COMPLEX PROTEIN NUP205"/>
    <property type="match status" value="1"/>
</dbReference>
<dbReference type="InterPro" id="IPR021827">
    <property type="entry name" value="Nup186/Nup192/Nup205"/>
</dbReference>
<feature type="domain" description="C2 NT-type" evidence="3">
    <location>
        <begin position="7"/>
        <end position="158"/>
    </location>
</feature>
<keyword evidence="5" id="KW-1185">Reference proteome</keyword>
<dbReference type="GO" id="GO:0005643">
    <property type="term" value="C:nuclear pore"/>
    <property type="evidence" value="ECO:0007669"/>
    <property type="project" value="InterPro"/>
</dbReference>
<keyword evidence="1" id="KW-0175">Coiled coil</keyword>
<dbReference type="InterPro" id="IPR019448">
    <property type="entry name" value="NT-C2"/>
</dbReference>
<accession>A0A6A6KCL8</accession>
<feature type="coiled-coil region" evidence="1">
    <location>
        <begin position="461"/>
        <end position="488"/>
    </location>
</feature>
<comment type="caution">
    <text evidence="4">The sequence shown here is derived from an EMBL/GenBank/DDBJ whole genome shotgun (WGS) entry which is preliminary data.</text>
</comment>
<evidence type="ECO:0000313" key="4">
    <source>
        <dbReference type="EMBL" id="KAF2286517.1"/>
    </source>
</evidence>
<dbReference type="AlphaFoldDB" id="A0A6A6KCL8"/>
<proteinExistence type="predicted"/>
<evidence type="ECO:0000256" key="2">
    <source>
        <dbReference type="SAM" id="MobiDB-lite"/>
    </source>
</evidence>
<organism evidence="4 5">
    <name type="scientific">Hevea brasiliensis</name>
    <name type="common">Para rubber tree</name>
    <name type="synonym">Siphonia brasiliensis</name>
    <dbReference type="NCBI Taxonomy" id="3981"/>
    <lineage>
        <taxon>Eukaryota</taxon>
        <taxon>Viridiplantae</taxon>
        <taxon>Streptophyta</taxon>
        <taxon>Embryophyta</taxon>
        <taxon>Tracheophyta</taxon>
        <taxon>Spermatophyta</taxon>
        <taxon>Magnoliopsida</taxon>
        <taxon>eudicotyledons</taxon>
        <taxon>Gunneridae</taxon>
        <taxon>Pentapetalae</taxon>
        <taxon>rosids</taxon>
        <taxon>fabids</taxon>
        <taxon>Malpighiales</taxon>
        <taxon>Euphorbiaceae</taxon>
        <taxon>Crotonoideae</taxon>
        <taxon>Micrandreae</taxon>
        <taxon>Hevea</taxon>
    </lineage>
</organism>
<name>A0A6A6KCL8_HEVBR</name>
<dbReference type="PANTHER" id="PTHR31344:SF13">
    <property type="entry name" value="EEIG1_EHBP1 PROTEIN AMINO-TERMINAL DOMAIN PROTEIN"/>
    <property type="match status" value="1"/>
</dbReference>
<dbReference type="Proteomes" id="UP000467840">
    <property type="component" value="Chromosome 3"/>
</dbReference>
<sequence>MVLGLRSKNRKGTSVQVDYLIHIQEIKPWLPSQYMKSVESVLLQWKNGDKSSGSFTSNVGDGKVEFGKTFMLPVTLYKETSRKSTACDSFQKNYLELSLYDLRKDRASKGQLLGSAGINVADYGIIKDSITISTPINFKKSSKSTAQPVLYANIRPFDRDNSSLSQEVSLDNDGSESFSEVTNEGNDEESEIASFTDDDIDDNFSSHSSRTVSPLLLSLVKNLPGSANNDTRWVHGEPTLPSGVAPSNLEVNSIAEDFKHLNGASSTPSSKILSSNLQNCVNDLGAKVVLPNNYTQVGKNSNHAGLCVSQTNHEADRKGWNDDKNEQEVAKTSNLHDGLMEDKLKKEQEDNARDEEFMVSKNHALEVEQFVGKLPQEAMKRQANLRINTPASNRMSNEVQADTRRDKLKLLKSVQLQFDVAESDEPYNNIEFMKNAKKNDVPENFHKGGLNYKSSEKQKIANNHSDNKVQLKSEVEMLEKELSEAAAKEIGLYPAVARHGKSTKNLQLIERAKEIDVSGDIPKVDSSCALSEREQTDSSFSGFKVELESKVEMLKEELVEAAVLEVGLYSVVAEHGSSANKVHAPVGTFPGSIFVLARQVHWLQGQVQLELSSQD</sequence>
<dbReference type="EMBL" id="JAAGAX010000017">
    <property type="protein sequence ID" value="KAF2286517.1"/>
    <property type="molecule type" value="Genomic_DNA"/>
</dbReference>
<reference evidence="4 5" key="1">
    <citation type="journal article" date="2020" name="Mol. Plant">
        <title>The Chromosome-Based Rubber Tree Genome Provides New Insights into Spurge Genome Evolution and Rubber Biosynthesis.</title>
        <authorList>
            <person name="Liu J."/>
            <person name="Shi C."/>
            <person name="Shi C.C."/>
            <person name="Li W."/>
            <person name="Zhang Q.J."/>
            <person name="Zhang Y."/>
            <person name="Li K."/>
            <person name="Lu H.F."/>
            <person name="Shi C."/>
            <person name="Zhu S.T."/>
            <person name="Xiao Z.Y."/>
            <person name="Nan H."/>
            <person name="Yue Y."/>
            <person name="Zhu X.G."/>
            <person name="Wu Y."/>
            <person name="Hong X.N."/>
            <person name="Fan G.Y."/>
            <person name="Tong Y."/>
            <person name="Zhang D."/>
            <person name="Mao C.L."/>
            <person name="Liu Y.L."/>
            <person name="Hao S.J."/>
            <person name="Liu W.Q."/>
            <person name="Lv M.Q."/>
            <person name="Zhang H.B."/>
            <person name="Liu Y."/>
            <person name="Hu-Tang G.R."/>
            <person name="Wang J.P."/>
            <person name="Wang J.H."/>
            <person name="Sun Y.H."/>
            <person name="Ni S.B."/>
            <person name="Chen W.B."/>
            <person name="Zhang X.C."/>
            <person name="Jiao Y.N."/>
            <person name="Eichler E.E."/>
            <person name="Li G.H."/>
            <person name="Liu X."/>
            <person name="Gao L.Z."/>
        </authorList>
    </citation>
    <scope>NUCLEOTIDE SEQUENCE [LARGE SCALE GENOMIC DNA]</scope>
    <source>
        <strain evidence="5">cv. GT1</strain>
        <tissue evidence="4">Leaf</tissue>
    </source>
</reference>
<protein>
    <recommendedName>
        <fullName evidence="3">C2 NT-type domain-containing protein</fullName>
    </recommendedName>
</protein>
<feature type="compositionally biased region" description="Polar residues" evidence="2">
    <location>
        <begin position="175"/>
        <end position="184"/>
    </location>
</feature>
<evidence type="ECO:0000256" key="1">
    <source>
        <dbReference type="SAM" id="Coils"/>
    </source>
</evidence>